<evidence type="ECO:0000256" key="11">
    <source>
        <dbReference type="ARBA" id="ARBA00023277"/>
    </source>
</evidence>
<evidence type="ECO:0000256" key="16">
    <source>
        <dbReference type="SAM" id="MobiDB-lite"/>
    </source>
</evidence>
<keyword evidence="3" id="KW-0964">Secreted</keyword>
<name>A0AAV0BMC4_PHAPC</name>
<evidence type="ECO:0000256" key="9">
    <source>
        <dbReference type="ARBA" id="ARBA00023033"/>
    </source>
</evidence>
<sequence length="380" mass="41582">MSVKGFDKRALLLIIFGYNSFISCHGFIKSWSPDDGKTWILGQKQDLEKSSIRSFSENTGWIGSNFLTSPAIVCGSSKTPSQRVAPPSGEMFSQADQSAGKTLPVESGATVRLLINDEEGKVYPHNEGHIQAYLGRCGDAENSCQNFDAAAIGYFKILSEKDGLASTKIFPYNKAKDGNVLKVHMPRNLPKGGYILRVELIATGESSEKEGKQDQYYVTCGQISLSEPKSTPAILLQAIPVVKFPGAYKNGNLELESKLPGPRIFEGFSTDKKGAANQRNSNGSDSSQQLTPRCAVRCLQKISTDQEQGLFDVCHQKEGQAPCQCQNKQFVKAFFDCSQENCKGECELENGIAAFDIMCKVRTGDNFCHPKSKKDDKALA</sequence>
<accession>A0AAV0BMC4</accession>
<dbReference type="Proteomes" id="UP001153365">
    <property type="component" value="Unassembled WGS sequence"/>
</dbReference>
<evidence type="ECO:0000256" key="7">
    <source>
        <dbReference type="ARBA" id="ARBA00023002"/>
    </source>
</evidence>
<feature type="domain" description="Auxiliary Activity family 9 catalytic" evidence="17">
    <location>
        <begin position="49"/>
        <end position="252"/>
    </location>
</feature>
<keyword evidence="19" id="KW-1185">Reference proteome</keyword>
<feature type="region of interest" description="Disordered" evidence="16">
    <location>
        <begin position="269"/>
        <end position="289"/>
    </location>
</feature>
<comment type="catalytic activity">
    <reaction evidence="14">
        <text>[(1-&gt;4)-beta-D-glucosyl]n+m + reduced acceptor + O2 = 4-dehydro-beta-D-glucosyl-[(1-&gt;4)-beta-D-glucosyl]n-1 + [(1-&gt;4)-beta-D-glucosyl]m + acceptor + H2O.</text>
        <dbReference type="EC" id="1.14.99.56"/>
    </reaction>
</comment>
<keyword evidence="12" id="KW-0624">Polysaccharide degradation</keyword>
<evidence type="ECO:0000256" key="6">
    <source>
        <dbReference type="ARBA" id="ARBA00023001"/>
    </source>
</evidence>
<dbReference type="GO" id="GO:0004497">
    <property type="term" value="F:monooxygenase activity"/>
    <property type="evidence" value="ECO:0007669"/>
    <property type="project" value="UniProtKB-KW"/>
</dbReference>
<dbReference type="PROSITE" id="PS51257">
    <property type="entry name" value="PROKAR_LIPOPROTEIN"/>
    <property type="match status" value="1"/>
</dbReference>
<keyword evidence="11" id="KW-0119">Carbohydrate metabolism</keyword>
<comment type="cofactor">
    <cofactor evidence="1">
        <name>Cu(2+)</name>
        <dbReference type="ChEBI" id="CHEBI:29036"/>
    </cofactor>
</comment>
<reference evidence="18" key="1">
    <citation type="submission" date="2022-06" db="EMBL/GenBank/DDBJ databases">
        <authorList>
            <consortium name="SYNGENTA / RWTH Aachen University"/>
        </authorList>
    </citation>
    <scope>NUCLEOTIDE SEQUENCE</scope>
</reference>
<dbReference type="EMBL" id="CALTRL010005859">
    <property type="protein sequence ID" value="CAH7687309.1"/>
    <property type="molecule type" value="Genomic_DNA"/>
</dbReference>
<keyword evidence="7" id="KW-0560">Oxidoreductase</keyword>
<keyword evidence="5" id="KW-0732">Signal</keyword>
<dbReference type="GO" id="GO:0005576">
    <property type="term" value="C:extracellular region"/>
    <property type="evidence" value="ECO:0007669"/>
    <property type="project" value="UniProtKB-SubCell"/>
</dbReference>
<proteinExistence type="inferred from homology"/>
<evidence type="ECO:0000256" key="13">
    <source>
        <dbReference type="ARBA" id="ARBA00044502"/>
    </source>
</evidence>
<comment type="subcellular location">
    <subcellularLocation>
        <location evidence="2">Secreted</location>
    </subcellularLocation>
</comment>
<dbReference type="Gene3D" id="2.70.50.70">
    <property type="match status" value="1"/>
</dbReference>
<evidence type="ECO:0000313" key="18">
    <source>
        <dbReference type="EMBL" id="CAH7687309.1"/>
    </source>
</evidence>
<keyword evidence="6" id="KW-0136">Cellulose degradation</keyword>
<evidence type="ECO:0000256" key="4">
    <source>
        <dbReference type="ARBA" id="ARBA00022723"/>
    </source>
</evidence>
<dbReference type="GO" id="GO:0046872">
    <property type="term" value="F:metal ion binding"/>
    <property type="evidence" value="ECO:0007669"/>
    <property type="project" value="UniProtKB-KW"/>
</dbReference>
<keyword evidence="10" id="KW-1015">Disulfide bond</keyword>
<gene>
    <name evidence="18" type="ORF">PPACK8108_LOCUS22079</name>
</gene>
<protein>
    <recommendedName>
        <fullName evidence="15">lytic cellulose monooxygenase (C4-dehydrogenating)</fullName>
        <ecNumber evidence="15">1.14.99.56</ecNumber>
    </recommendedName>
</protein>
<keyword evidence="4" id="KW-0479">Metal-binding</keyword>
<evidence type="ECO:0000256" key="15">
    <source>
        <dbReference type="ARBA" id="ARBA00047174"/>
    </source>
</evidence>
<dbReference type="AlphaFoldDB" id="A0AAV0BMC4"/>
<dbReference type="PANTHER" id="PTHR33353">
    <property type="entry name" value="PUTATIVE (AFU_ORTHOLOGUE AFUA_1G12560)-RELATED"/>
    <property type="match status" value="1"/>
</dbReference>
<evidence type="ECO:0000256" key="3">
    <source>
        <dbReference type="ARBA" id="ARBA00022525"/>
    </source>
</evidence>
<evidence type="ECO:0000256" key="1">
    <source>
        <dbReference type="ARBA" id="ARBA00001973"/>
    </source>
</evidence>
<dbReference type="InterPro" id="IPR049892">
    <property type="entry name" value="AA9"/>
</dbReference>
<evidence type="ECO:0000256" key="10">
    <source>
        <dbReference type="ARBA" id="ARBA00023157"/>
    </source>
</evidence>
<comment type="similarity">
    <text evidence="13">Belongs to the polysaccharide monooxygenase AA9 family.</text>
</comment>
<keyword evidence="9" id="KW-0503">Monooxygenase</keyword>
<dbReference type="Pfam" id="PF03443">
    <property type="entry name" value="AA9"/>
    <property type="match status" value="1"/>
</dbReference>
<evidence type="ECO:0000256" key="5">
    <source>
        <dbReference type="ARBA" id="ARBA00022729"/>
    </source>
</evidence>
<organism evidence="18 19">
    <name type="scientific">Phakopsora pachyrhizi</name>
    <name type="common">Asian soybean rust disease fungus</name>
    <dbReference type="NCBI Taxonomy" id="170000"/>
    <lineage>
        <taxon>Eukaryota</taxon>
        <taxon>Fungi</taxon>
        <taxon>Dikarya</taxon>
        <taxon>Basidiomycota</taxon>
        <taxon>Pucciniomycotina</taxon>
        <taxon>Pucciniomycetes</taxon>
        <taxon>Pucciniales</taxon>
        <taxon>Phakopsoraceae</taxon>
        <taxon>Phakopsora</taxon>
    </lineage>
</organism>
<dbReference type="EC" id="1.14.99.56" evidence="15"/>
<dbReference type="GO" id="GO:0030245">
    <property type="term" value="P:cellulose catabolic process"/>
    <property type="evidence" value="ECO:0007669"/>
    <property type="project" value="UniProtKB-KW"/>
</dbReference>
<evidence type="ECO:0000256" key="2">
    <source>
        <dbReference type="ARBA" id="ARBA00004613"/>
    </source>
</evidence>
<evidence type="ECO:0000256" key="8">
    <source>
        <dbReference type="ARBA" id="ARBA00023008"/>
    </source>
</evidence>
<evidence type="ECO:0000256" key="12">
    <source>
        <dbReference type="ARBA" id="ARBA00023326"/>
    </source>
</evidence>
<feature type="compositionally biased region" description="Polar residues" evidence="16">
    <location>
        <begin position="277"/>
        <end position="289"/>
    </location>
</feature>
<evidence type="ECO:0000259" key="17">
    <source>
        <dbReference type="Pfam" id="PF03443"/>
    </source>
</evidence>
<dbReference type="GO" id="GO:0016787">
    <property type="term" value="F:hydrolase activity"/>
    <property type="evidence" value="ECO:0007669"/>
    <property type="project" value="UniProtKB-KW"/>
</dbReference>
<keyword evidence="18" id="KW-0378">Hydrolase</keyword>
<keyword evidence="8" id="KW-0186">Copper</keyword>
<evidence type="ECO:0000256" key="14">
    <source>
        <dbReference type="ARBA" id="ARBA00045077"/>
    </source>
</evidence>
<comment type="caution">
    <text evidence="18">The sequence shown here is derived from an EMBL/GenBank/DDBJ whole genome shotgun (WGS) entry which is preliminary data.</text>
</comment>
<dbReference type="PANTHER" id="PTHR33353:SF10">
    <property type="entry name" value="ENDO-BETA-1,4-GLUCANASE D"/>
    <property type="match status" value="1"/>
</dbReference>
<dbReference type="InterPro" id="IPR005103">
    <property type="entry name" value="AA9_LPMO"/>
</dbReference>
<evidence type="ECO:0000313" key="19">
    <source>
        <dbReference type="Proteomes" id="UP001153365"/>
    </source>
</evidence>